<dbReference type="GO" id="GO:0000338">
    <property type="term" value="P:protein deneddylation"/>
    <property type="evidence" value="ECO:0007669"/>
    <property type="project" value="TreeGrafter"/>
</dbReference>
<dbReference type="Pfam" id="PF02902">
    <property type="entry name" value="Peptidase_C48"/>
    <property type="match status" value="1"/>
</dbReference>
<name>A0A8I6TKD2_CIMLE</name>
<dbReference type="CTD" id="36339"/>
<evidence type="ECO:0000313" key="7">
    <source>
        <dbReference type="Proteomes" id="UP000494040"/>
    </source>
</evidence>
<dbReference type="PANTHER" id="PTHR46468:SF1">
    <property type="entry name" value="SENTRIN-SPECIFIC PROTEASE 8"/>
    <property type="match status" value="1"/>
</dbReference>
<proteinExistence type="inferred from homology"/>
<dbReference type="GO" id="GO:0019784">
    <property type="term" value="F:deNEDDylase activity"/>
    <property type="evidence" value="ECO:0007669"/>
    <property type="project" value="InterPro"/>
</dbReference>
<protein>
    <recommendedName>
        <fullName evidence="5">Ubiquitin-like protease family profile domain-containing protein</fullName>
    </recommendedName>
</protein>
<evidence type="ECO:0000313" key="6">
    <source>
        <dbReference type="EnsemblMetazoa" id="XP_024083211.1"/>
    </source>
</evidence>
<dbReference type="AlphaFoldDB" id="A0A8I6TKD2"/>
<dbReference type="Gene3D" id="3.40.395.10">
    <property type="entry name" value="Adenoviral Proteinase, Chain A"/>
    <property type="match status" value="1"/>
</dbReference>
<keyword evidence="4" id="KW-0788">Thiol protease</keyword>
<evidence type="ECO:0000256" key="1">
    <source>
        <dbReference type="ARBA" id="ARBA00005234"/>
    </source>
</evidence>
<dbReference type="GeneID" id="106670606"/>
<dbReference type="GO" id="GO:0008234">
    <property type="term" value="F:cysteine-type peptidase activity"/>
    <property type="evidence" value="ECO:0007669"/>
    <property type="project" value="UniProtKB-KW"/>
</dbReference>
<evidence type="ECO:0000256" key="4">
    <source>
        <dbReference type="ARBA" id="ARBA00022807"/>
    </source>
</evidence>
<evidence type="ECO:0000256" key="2">
    <source>
        <dbReference type="ARBA" id="ARBA00022670"/>
    </source>
</evidence>
<feature type="domain" description="Ubiquitin-like protease family profile" evidence="5">
    <location>
        <begin position="15"/>
        <end position="175"/>
    </location>
</feature>
<accession>A0A8I6TKD2</accession>
<sequence>MSSRGETVVLSYHDTIIYESDVELLEGPHWLNDTIIGFYLEYLEEEVYGKTMFCFIRPEVTQCLKLSPLSEFPVFLDPLQFKDKNVAVMPLNDCENPNTPGGSHWSLLVFCKTVRTFYHIDSSKGSNYSPAKLLSAKLSEYLELNGDYEFKTLNSLQQTNSYDCGVFVLCNLDNVLQHLFRHNTLDTLDTIREYQVARKRNDIKQLIINLARHKL</sequence>
<dbReference type="Proteomes" id="UP000494040">
    <property type="component" value="Unassembled WGS sequence"/>
</dbReference>
<dbReference type="OMA" id="GFYFEYL"/>
<dbReference type="RefSeq" id="XP_024083211.1">
    <property type="nucleotide sequence ID" value="XM_024227443.1"/>
</dbReference>
<keyword evidence="3" id="KW-0378">Hydrolase</keyword>
<dbReference type="OrthoDB" id="5065855at2759"/>
<evidence type="ECO:0000259" key="5">
    <source>
        <dbReference type="PROSITE" id="PS50600"/>
    </source>
</evidence>
<organism evidence="6 7">
    <name type="scientific">Cimex lectularius</name>
    <name type="common">Bed bug</name>
    <name type="synonym">Acanthia lectularia</name>
    <dbReference type="NCBI Taxonomy" id="79782"/>
    <lineage>
        <taxon>Eukaryota</taxon>
        <taxon>Metazoa</taxon>
        <taxon>Ecdysozoa</taxon>
        <taxon>Arthropoda</taxon>
        <taxon>Hexapoda</taxon>
        <taxon>Insecta</taxon>
        <taxon>Pterygota</taxon>
        <taxon>Neoptera</taxon>
        <taxon>Paraneoptera</taxon>
        <taxon>Hemiptera</taxon>
        <taxon>Heteroptera</taxon>
        <taxon>Panheteroptera</taxon>
        <taxon>Cimicomorpha</taxon>
        <taxon>Cimicidae</taxon>
        <taxon>Cimex</taxon>
    </lineage>
</organism>
<dbReference type="GO" id="GO:0006508">
    <property type="term" value="P:proteolysis"/>
    <property type="evidence" value="ECO:0007669"/>
    <property type="project" value="UniProtKB-KW"/>
</dbReference>
<dbReference type="EnsemblMetazoa" id="XM_024227443.1">
    <property type="protein sequence ID" value="XP_024083211.1"/>
    <property type="gene ID" value="LOC106670606"/>
</dbReference>
<evidence type="ECO:0000256" key="3">
    <source>
        <dbReference type="ARBA" id="ARBA00022801"/>
    </source>
</evidence>
<dbReference type="PANTHER" id="PTHR46468">
    <property type="entry name" value="SENTRIN-SPECIFIC PROTEASE 8"/>
    <property type="match status" value="1"/>
</dbReference>
<comment type="similarity">
    <text evidence="1">Belongs to the peptidase C48 family.</text>
</comment>
<dbReference type="SUPFAM" id="SSF54001">
    <property type="entry name" value="Cysteine proteinases"/>
    <property type="match status" value="1"/>
</dbReference>
<dbReference type="InterPro" id="IPR003653">
    <property type="entry name" value="Peptidase_C48_C"/>
</dbReference>
<dbReference type="InterPro" id="IPR038765">
    <property type="entry name" value="Papain-like_cys_pep_sf"/>
</dbReference>
<dbReference type="PROSITE" id="PS50600">
    <property type="entry name" value="ULP_PROTEASE"/>
    <property type="match status" value="1"/>
</dbReference>
<dbReference type="KEGG" id="clec:106670606"/>
<dbReference type="InterPro" id="IPR044613">
    <property type="entry name" value="Nep1/2-like"/>
</dbReference>
<keyword evidence="7" id="KW-1185">Reference proteome</keyword>
<keyword evidence="2" id="KW-0645">Protease</keyword>
<reference evidence="6" key="1">
    <citation type="submission" date="2022-01" db="UniProtKB">
        <authorList>
            <consortium name="EnsemblMetazoa"/>
        </authorList>
    </citation>
    <scope>IDENTIFICATION</scope>
</reference>